<dbReference type="PRINTS" id="PR00368">
    <property type="entry name" value="FADPNR"/>
</dbReference>
<name>A0ABN1VZF4_9PSEU</name>
<accession>A0ABN1VZF4</accession>
<comment type="caution">
    <text evidence="2">The sequence shown here is derived from an EMBL/GenBank/DDBJ whole genome shotgun (WGS) entry which is preliminary data.</text>
</comment>
<evidence type="ECO:0000313" key="3">
    <source>
        <dbReference type="Proteomes" id="UP001500653"/>
    </source>
</evidence>
<dbReference type="EMBL" id="BAAALN010000003">
    <property type="protein sequence ID" value="GAA1228486.1"/>
    <property type="molecule type" value="Genomic_DNA"/>
</dbReference>
<keyword evidence="3" id="KW-1185">Reference proteome</keyword>
<dbReference type="Gene3D" id="3.50.50.60">
    <property type="entry name" value="FAD/NAD(P)-binding domain"/>
    <property type="match status" value="1"/>
</dbReference>
<sequence>MAGTETVDMDVDVVVIGGGQAGLAAGYFLRRAGLRFVVLDAQDDPGGAWRRGWDSLRLFSPAEHNPLPGWWMPRQEGELFPTAGHVAAYLRDYELRYDLPVRRPVRVHGVRDAGAALAVDTDHGTWHASFVVSATGTWDSPVLPHYPGAAEFAGEQCHTVDYRSPERFRGRHVVVVGGGNSAAQILAEVSTVTTTTWVTRRPARFMPDGVDGRVLFDVATRREAARRAGTDAESVSALGDIVMVPPVREARDRGVFRALPMFDRLTRDGVAWDDVAWDGVVRSGAATGDGAEQPCDVIVWCTGFRPTLDHLAPLNLAPDLSPDLSPTERVPTERVPKTVGTRSVDEPRLYLLGYGDWTGAASATLIGASRTAKPTVSDIAERLRAS</sequence>
<dbReference type="SUPFAM" id="SSF51905">
    <property type="entry name" value="FAD/NAD(P)-binding domain"/>
    <property type="match status" value="1"/>
</dbReference>
<dbReference type="NCBIfam" id="NF040505">
    <property type="entry name" value="ArsO_flavin_mono"/>
    <property type="match status" value="1"/>
</dbReference>
<dbReference type="SUPFAM" id="SSF51735">
    <property type="entry name" value="NAD(P)-binding Rossmann-fold domains"/>
    <property type="match status" value="1"/>
</dbReference>
<gene>
    <name evidence="2" type="ORF">GCM10009676_08610</name>
</gene>
<dbReference type="PANTHER" id="PTHR43539:SF78">
    <property type="entry name" value="FLAVIN-CONTAINING MONOOXYGENASE"/>
    <property type="match status" value="1"/>
</dbReference>
<dbReference type="Proteomes" id="UP001500653">
    <property type="component" value="Unassembled WGS sequence"/>
</dbReference>
<dbReference type="GO" id="GO:0004497">
    <property type="term" value="F:monooxygenase activity"/>
    <property type="evidence" value="ECO:0007669"/>
    <property type="project" value="UniProtKB-KW"/>
</dbReference>
<organism evidence="2 3">
    <name type="scientific">Prauserella halophila</name>
    <dbReference type="NCBI Taxonomy" id="185641"/>
    <lineage>
        <taxon>Bacteria</taxon>
        <taxon>Bacillati</taxon>
        <taxon>Actinomycetota</taxon>
        <taxon>Actinomycetes</taxon>
        <taxon>Pseudonocardiales</taxon>
        <taxon>Pseudonocardiaceae</taxon>
        <taxon>Prauserella</taxon>
    </lineage>
</organism>
<evidence type="ECO:0000313" key="2">
    <source>
        <dbReference type="EMBL" id="GAA1228486.1"/>
    </source>
</evidence>
<reference evidence="2 3" key="1">
    <citation type="journal article" date="2019" name="Int. J. Syst. Evol. Microbiol.">
        <title>The Global Catalogue of Microorganisms (GCM) 10K type strain sequencing project: providing services to taxonomists for standard genome sequencing and annotation.</title>
        <authorList>
            <consortium name="The Broad Institute Genomics Platform"/>
            <consortium name="The Broad Institute Genome Sequencing Center for Infectious Disease"/>
            <person name="Wu L."/>
            <person name="Ma J."/>
        </authorList>
    </citation>
    <scope>NUCLEOTIDE SEQUENCE [LARGE SCALE GENOMIC DNA]</scope>
    <source>
        <strain evidence="2 3">JCM 13023</strain>
    </source>
</reference>
<keyword evidence="2" id="KW-0503">Monooxygenase</keyword>
<dbReference type="InterPro" id="IPR036188">
    <property type="entry name" value="FAD/NAD-bd_sf"/>
</dbReference>
<dbReference type="PRINTS" id="PR00469">
    <property type="entry name" value="PNDRDTASEII"/>
</dbReference>
<evidence type="ECO:0000256" key="1">
    <source>
        <dbReference type="ARBA" id="ARBA00023002"/>
    </source>
</evidence>
<dbReference type="PANTHER" id="PTHR43539">
    <property type="entry name" value="FLAVIN-BINDING MONOOXYGENASE-LIKE PROTEIN (AFU_ORTHOLOGUE AFUA_4G09220)"/>
    <property type="match status" value="1"/>
</dbReference>
<dbReference type="Pfam" id="PF13738">
    <property type="entry name" value="Pyr_redox_3"/>
    <property type="match status" value="1"/>
</dbReference>
<keyword evidence="1" id="KW-0560">Oxidoreductase</keyword>
<protein>
    <submittedName>
        <fullName evidence="2">ArsO family NAD(P)H-dependent flavin-containing monooxygenase</fullName>
    </submittedName>
</protein>
<dbReference type="RefSeq" id="WP_253862650.1">
    <property type="nucleotide sequence ID" value="NZ_BAAALN010000003.1"/>
</dbReference>
<dbReference type="InterPro" id="IPR050982">
    <property type="entry name" value="Auxin_biosynth/cation_transpt"/>
</dbReference>
<dbReference type="InterPro" id="IPR036291">
    <property type="entry name" value="NAD(P)-bd_dom_sf"/>
</dbReference>
<proteinExistence type="predicted"/>